<dbReference type="NCBIfam" id="TIGR03915">
    <property type="entry name" value="SAM_7_link_chp"/>
    <property type="match status" value="1"/>
</dbReference>
<organism evidence="2 3">
    <name type="scientific">Bacteroides reticulotermitis JCM 10512</name>
    <dbReference type="NCBI Taxonomy" id="1445607"/>
    <lineage>
        <taxon>Bacteria</taxon>
        <taxon>Pseudomonadati</taxon>
        <taxon>Bacteroidota</taxon>
        <taxon>Bacteroidia</taxon>
        <taxon>Bacteroidales</taxon>
        <taxon>Bacteroidaceae</taxon>
        <taxon>Bacteroides</taxon>
    </lineage>
</organism>
<accession>W4UXR7</accession>
<reference evidence="2 3" key="1">
    <citation type="journal article" date="2014" name="Genome Announc.">
        <title>Draft Genome Sequence of Bacteroides reticulotermitis Strain JCM 10512T, Isolated from the Gut of a Termite.</title>
        <authorList>
            <person name="Yuki M."/>
            <person name="Oshima K."/>
            <person name="Suda W."/>
            <person name="Sakamoto M."/>
            <person name="Iida T."/>
            <person name="Hattori M."/>
            <person name="Ohkuma M."/>
        </authorList>
    </citation>
    <scope>NUCLEOTIDE SEQUENCE [LARGE SCALE GENOMIC DNA]</scope>
    <source>
        <strain evidence="2 3">JCM 10512</strain>
    </source>
</reference>
<dbReference type="STRING" id="1445607.JCM10512_3711"/>
<dbReference type="OrthoDB" id="5290748at2"/>
<dbReference type="EMBL" id="BAIV01000025">
    <property type="protein sequence ID" value="GAE85294.1"/>
    <property type="molecule type" value="Genomic_DNA"/>
</dbReference>
<dbReference type="RefSeq" id="WP_044164306.1">
    <property type="nucleotide sequence ID" value="NZ_BAIV01000025.1"/>
</dbReference>
<dbReference type="AlphaFoldDB" id="W4UXR7"/>
<evidence type="ECO:0000313" key="3">
    <source>
        <dbReference type="Proteomes" id="UP000019131"/>
    </source>
</evidence>
<protein>
    <submittedName>
        <fullName evidence="2">Uracil-DNA glycosylase</fullName>
    </submittedName>
</protein>
<dbReference type="Proteomes" id="UP000019131">
    <property type="component" value="Unassembled WGS sequence"/>
</dbReference>
<feature type="domain" description="DUF4130" evidence="1">
    <location>
        <begin position="83"/>
        <end position="254"/>
    </location>
</feature>
<evidence type="ECO:0000259" key="1">
    <source>
        <dbReference type="Pfam" id="PF13566"/>
    </source>
</evidence>
<name>W4UXR7_9BACE</name>
<comment type="caution">
    <text evidence="2">The sequence shown here is derived from an EMBL/GenBank/DDBJ whole genome shotgun (WGS) entry which is preliminary data.</text>
</comment>
<dbReference type="Pfam" id="PF13566">
    <property type="entry name" value="DUF4130"/>
    <property type="match status" value="1"/>
</dbReference>
<dbReference type="InterPro" id="IPR025404">
    <property type="entry name" value="DUF4130"/>
</dbReference>
<evidence type="ECO:0000313" key="2">
    <source>
        <dbReference type="EMBL" id="GAE85294.1"/>
    </source>
</evidence>
<dbReference type="InterPro" id="IPR023875">
    <property type="entry name" value="DNA_repair_put"/>
</dbReference>
<sequence length="276" mass="32803">MTVFIYDRTFDGLLTAVFDAYFRKTFPDALLSDGDSLPLFCSETHTVITDEEKAMRVWRGLQKKISRSALNCLTQSWLSELPEVGMLLFRYIRKAIDSPRSIETNFADPDVLELAQIWKKVDWERTRMLQFVRFQKAADGTFFAVFDPQYNALPLTIEHFKDRFADQKWVIYDMKRRYGFYYDLQEVVEISFEDGSREAHLITGMLDESLMDEDEKLFQQLWKTYFKAISIKERANPRKHKQDMPVRYWKYLTEKQADLAFTLTYRMFVGVPQRTD</sequence>
<keyword evidence="3" id="KW-1185">Reference proteome</keyword>
<gene>
    <name evidence="2" type="ORF">JCM10512_3711</name>
</gene>
<proteinExistence type="predicted"/>